<evidence type="ECO:0000313" key="1">
    <source>
        <dbReference type="EMBL" id="MDE1205505.1"/>
    </source>
</evidence>
<dbReference type="RefSeq" id="WP_274638871.1">
    <property type="nucleotide sequence ID" value="NZ_JAIWJY010000001.1"/>
</dbReference>
<dbReference type="Proteomes" id="UP001149303">
    <property type="component" value="Unassembled WGS sequence"/>
</dbReference>
<sequence length="112" mass="12999">MEVDWIKCENNNWCNFSTVNLNHEHFNDLKGVYIIWSGETVVRLGSGSIKDRIADHRNNSEITTYSKLKVTWAKINGNKMQGVEKYLSDILNPKIGERFPDRTPINVNFPWS</sequence>
<organism evidence="1 2">
    <name type="scientific">Tenacibaculum larymnensis</name>
    <dbReference type="NCBI Taxonomy" id="2878201"/>
    <lineage>
        <taxon>Bacteria</taxon>
        <taxon>Pseudomonadati</taxon>
        <taxon>Bacteroidota</taxon>
        <taxon>Flavobacteriia</taxon>
        <taxon>Flavobacteriales</taxon>
        <taxon>Flavobacteriaceae</taxon>
        <taxon>Tenacibaculum</taxon>
    </lineage>
</organism>
<keyword evidence="2" id="KW-1185">Reference proteome</keyword>
<gene>
    <name evidence="1" type="ORF">LCI24_01730</name>
</gene>
<dbReference type="AlphaFoldDB" id="A0A9X4EN25"/>
<dbReference type="EMBL" id="JAIWJY010000001">
    <property type="protein sequence ID" value="MDE1205505.1"/>
    <property type="molecule type" value="Genomic_DNA"/>
</dbReference>
<reference evidence="1" key="1">
    <citation type="submission" date="2021-09" db="EMBL/GenBank/DDBJ databases">
        <authorList>
            <person name="Smyrli M."/>
        </authorList>
    </citation>
    <scope>NUCLEOTIDE SEQUENCE</scope>
    <source>
        <strain evidence="1">LAR25</strain>
    </source>
</reference>
<accession>A0A9X4EN25</accession>
<protein>
    <submittedName>
        <fullName evidence="1">Uncharacterized protein</fullName>
    </submittedName>
</protein>
<evidence type="ECO:0000313" key="2">
    <source>
        <dbReference type="Proteomes" id="UP001149303"/>
    </source>
</evidence>
<name>A0A9X4EN25_9FLAO</name>
<comment type="caution">
    <text evidence="1">The sequence shown here is derived from an EMBL/GenBank/DDBJ whole genome shotgun (WGS) entry which is preliminary data.</text>
</comment>
<proteinExistence type="predicted"/>